<organism evidence="2 3">
    <name type="scientific">Sphingobacterium hungaricum</name>
    <dbReference type="NCBI Taxonomy" id="2082723"/>
    <lineage>
        <taxon>Bacteria</taxon>
        <taxon>Pseudomonadati</taxon>
        <taxon>Bacteroidota</taxon>
        <taxon>Sphingobacteriia</taxon>
        <taxon>Sphingobacteriales</taxon>
        <taxon>Sphingobacteriaceae</taxon>
        <taxon>Sphingobacterium</taxon>
    </lineage>
</organism>
<evidence type="ECO:0000256" key="1">
    <source>
        <dbReference type="SAM" id="SignalP"/>
    </source>
</evidence>
<evidence type="ECO:0000313" key="3">
    <source>
        <dbReference type="Proteomes" id="UP000616201"/>
    </source>
</evidence>
<feature type="signal peptide" evidence="1">
    <location>
        <begin position="1"/>
        <end position="18"/>
    </location>
</feature>
<proteinExistence type="predicted"/>
<dbReference type="Pfam" id="PF13715">
    <property type="entry name" value="CarbopepD_reg_2"/>
    <property type="match status" value="1"/>
</dbReference>
<dbReference type="Gene3D" id="2.60.40.1120">
    <property type="entry name" value="Carboxypeptidase-like, regulatory domain"/>
    <property type="match status" value="1"/>
</dbReference>
<protein>
    <recommendedName>
        <fullName evidence="4">CarboxypepD_reg-like domain-containing protein</fullName>
    </recommendedName>
</protein>
<keyword evidence="1" id="KW-0732">Signal</keyword>
<comment type="caution">
    <text evidence="2">The sequence shown here is derived from an EMBL/GenBank/DDBJ whole genome shotgun (WGS) entry which is preliminary data.</text>
</comment>
<dbReference type="RefSeq" id="WP_196936760.1">
    <property type="nucleotide sequence ID" value="NZ_MU158698.1"/>
</dbReference>
<dbReference type="InterPro" id="IPR043741">
    <property type="entry name" value="DUF5686"/>
</dbReference>
<dbReference type="SUPFAM" id="SSF49464">
    <property type="entry name" value="Carboxypeptidase regulatory domain-like"/>
    <property type="match status" value="1"/>
</dbReference>
<accession>A0A928UZF5</accession>
<sequence>MSKFFWFLVFLFPAPLLAQVLGKVTNNEGLPMPYVSVTVEGTYIGTSTNSDGNYQLKITKAGKYVLLFQSLGYKTTRLTIQANELPFVQNAVLEQENLTIEEVVIQNNENPADRIMRKAIAEKEKNSAKNDKYDADFYSRGNIKLTKMPKVVQNDKSPEVKELMDTTNSGYIYLSETFSKISFQKPNKLYENIIASKLSGNDRGYSFNTAIGSNFDFYTNYVNLGTAIISPLADIAFTYYSFRLESSFEAENKTIYKIKVIAKRDKEPVVEGYVYIADDTYEIYAVDFNLKGYRMNQPFMNQMKITQHYSFNQSDNRWVKNSQFLDFDAGFLGFEFRGSFSSNFSNYEFVSDFEKGTFGKTVVNIEKEANLKDSAFWESNRPIPLLTTEIKDYFKKDSVQKVRNSPAYIDSVDRSINKFKLSKLFLGYTYQNTPSKYSIHYSGLLNVTSINFNTIQGWNAGIGFDARFGQSDEGKLSTIQSTIQYGFSDQRLRADGLFRHRFNTQNYSTLELSAGNKVFQFNSDNPVIPIVNMFTSLVEKRNYIKLYESSFAKINYRQDVWAGLSMNASLSYQNRQNLFNTTDYSFWNKERSYSSNNPLLPDDYTTAAFSDHSIFKFNIGAVINFGEKFVQRPDRKVSISNRKYPIFEIDYTQAFASSLDDYNYSQIEARLRQSIVLGNKGVFEYNLIAGKLFNGENAAFMDYKHFNGNQVTTIISKPYIQSFFLLPYYDYSTNKPYIETHLNHNFKGFIMNKIPVISELQWHLNLGHNFFATEEMNYQEFTIGFSNVGFGKYRLFRIDYVRSFNSHPAANKVNDGFVFGINF</sequence>
<evidence type="ECO:0000313" key="2">
    <source>
        <dbReference type="EMBL" id="MBE8714903.1"/>
    </source>
</evidence>
<dbReference type="Proteomes" id="UP000616201">
    <property type="component" value="Unassembled WGS sequence"/>
</dbReference>
<gene>
    <name evidence="2" type="ORF">C4F49_14565</name>
</gene>
<reference evidence="2" key="1">
    <citation type="submission" date="2018-02" db="EMBL/GenBank/DDBJ databases">
        <authorList>
            <person name="Vasarhelyi B.M."/>
            <person name="Deshmukh S."/>
            <person name="Balint B."/>
            <person name="Kukolya J."/>
        </authorList>
    </citation>
    <scope>NUCLEOTIDE SEQUENCE</scope>
    <source>
        <strain evidence="2">KB22</strain>
    </source>
</reference>
<feature type="chain" id="PRO_5037830699" description="CarboxypepD_reg-like domain-containing protein" evidence="1">
    <location>
        <begin position="19"/>
        <end position="823"/>
    </location>
</feature>
<evidence type="ECO:0008006" key="4">
    <source>
        <dbReference type="Google" id="ProtNLM"/>
    </source>
</evidence>
<dbReference type="AlphaFoldDB" id="A0A928UZF5"/>
<dbReference type="EMBL" id="PRDK01000009">
    <property type="protein sequence ID" value="MBE8714903.1"/>
    <property type="molecule type" value="Genomic_DNA"/>
</dbReference>
<dbReference type="InterPro" id="IPR008969">
    <property type="entry name" value="CarboxyPept-like_regulatory"/>
</dbReference>
<name>A0A928UZF5_9SPHI</name>
<keyword evidence="3" id="KW-1185">Reference proteome</keyword>
<dbReference type="Pfam" id="PF18939">
    <property type="entry name" value="DUF5686"/>
    <property type="match status" value="1"/>
</dbReference>